<protein>
    <submittedName>
        <fullName evidence="2">Uncharacterized protein</fullName>
    </submittedName>
</protein>
<reference evidence="2" key="4">
    <citation type="journal article" date="2006" name="Microbiology">
        <title>The replicative polymerases PolC and DnaE are required for theta replication of the Bacillus subtilis plasmid pBS72.</title>
        <authorList>
            <person name="Titok M."/>
            <person name="Suski C."/>
            <person name="Dalmais B."/>
            <person name="Ehrlich S.D."/>
            <person name="Janniere L."/>
        </authorList>
    </citation>
    <scope>NUCLEOTIDE SEQUENCE</scope>
    <source>
        <strain evidence="2">72</strain>
        <plasmid evidence="2">pBS72</plasmid>
    </source>
</reference>
<accession>A0A1J0AKW9</accession>
<dbReference type="RefSeq" id="WP_172688874.1">
    <property type="nucleotide sequence ID" value="NZ_KX711616.1"/>
</dbReference>
<reference evidence="2" key="3">
    <citation type="journal article" date="2004" name="Mol. Biol. (Mosk.)">
        <title>The replication system of plasmids from Bacillus subtilis environmental isolates.</title>
        <authorList>
            <person name="Lagodich A.V."/>
            <person name="Shtaniuk Iu.V."/>
            <person name="Prozorov A.A."/>
            <person name="Titok M.A."/>
        </authorList>
    </citation>
    <scope>NUCLEOTIDE SEQUENCE</scope>
    <source>
        <strain evidence="2">72</strain>
        <plasmid evidence="2">pBS72</plasmid>
    </source>
</reference>
<dbReference type="AlphaFoldDB" id="A0A1J0AKW9"/>
<proteinExistence type="predicted"/>
<organism evidence="2">
    <name type="scientific">Bacillus subtilis</name>
    <dbReference type="NCBI Taxonomy" id="1423"/>
    <lineage>
        <taxon>Bacteria</taxon>
        <taxon>Bacillati</taxon>
        <taxon>Bacillota</taxon>
        <taxon>Bacilli</taxon>
        <taxon>Bacillales</taxon>
        <taxon>Bacillaceae</taxon>
        <taxon>Bacillus</taxon>
    </lineage>
</organism>
<geneLocation type="plasmid" evidence="2">
    <name>pBS72</name>
</geneLocation>
<reference evidence="2" key="5">
    <citation type="submission" date="2016-08" db="EMBL/GenBank/DDBJ databases">
        <authorList>
            <person name="Satsunkevich N.E."/>
            <person name="Valentovich L.N."/>
            <person name="Kolomiets E.I."/>
            <person name="Titok M.A."/>
        </authorList>
    </citation>
    <scope>NUCLEOTIDE SEQUENCE</scope>
    <source>
        <strain evidence="2">72</strain>
        <plasmid evidence="2">pBS72</plasmid>
    </source>
</reference>
<sequence>MSSFNPMFRTKQPKNKAETKQANVRKTKTEEKTTVRAEDNRKTRSDKKRDVKIPFSEDERQVIKRLSQKNSSTPTSYLGKLLSQALKMKIDYPEVEYNPKGKPYPAKLTSSDMDLLFEYKVMWDCSYKQAAYRIINCCLQYEKGEQL</sequence>
<feature type="compositionally biased region" description="Basic and acidic residues" evidence="1">
    <location>
        <begin position="27"/>
        <end position="53"/>
    </location>
</feature>
<reference evidence="2" key="1">
    <citation type="journal article" date="2002" name="Mikrobiologiia">
        <title>Soil strain of Bacillus subtilis harboring a large plasmid that mediates high-frequency conjugal mobilization.</title>
        <authorList>
            <person name="Lotareva O.V."/>
            <person name="Poluektova E.U."/>
            <person name="Titok M.A."/>
            <person name="Prozorov A.A."/>
        </authorList>
    </citation>
    <scope>NUCLEOTIDE SEQUENCE</scope>
    <source>
        <strain evidence="2">72</strain>
        <plasmid evidence="2">pBS72</plasmid>
    </source>
</reference>
<keyword evidence="2" id="KW-0614">Plasmid</keyword>
<name>A0A1J0AKW9_BACIU</name>
<evidence type="ECO:0000313" key="2">
    <source>
        <dbReference type="EMBL" id="APB62394.1"/>
    </source>
</evidence>
<gene>
    <name evidence="2" type="ORF">pBS72_1250</name>
</gene>
<feature type="region of interest" description="Disordered" evidence="1">
    <location>
        <begin position="1"/>
        <end position="53"/>
    </location>
</feature>
<dbReference type="EMBL" id="KX711616">
    <property type="protein sequence ID" value="APB62394.1"/>
    <property type="molecule type" value="Genomic_DNA"/>
</dbReference>
<reference evidence="2" key="2">
    <citation type="journal article" date="2003" name="Plasmid">
        <title>Bacillus subtilis soil isolates: plasmid replicon analysis and construction of a new theta-replicating vector.</title>
        <authorList>
            <person name="Titok M.A."/>
            <person name="Chapuis J."/>
            <person name="Selezneva Y.V."/>
            <person name="Lagodich A.V."/>
            <person name="Prokulevich V.A."/>
            <person name="Ehrlich S.D."/>
            <person name="Janniere L."/>
        </authorList>
    </citation>
    <scope>NUCLEOTIDE SEQUENCE</scope>
    <source>
        <strain evidence="2">72</strain>
        <plasmid evidence="2">pBS72</plasmid>
    </source>
</reference>
<evidence type="ECO:0000256" key="1">
    <source>
        <dbReference type="SAM" id="MobiDB-lite"/>
    </source>
</evidence>